<dbReference type="OrthoDB" id="3047947at2759"/>
<sequence length="459" mass="51377">MSTPQLTDLAVARDVNLMYNELAPISSLPPEILAQIFQVGSFMNSRPGLRFQVLVSHVSQSWRMVALETCILWTLVKWDGPGNLSSAAASLTRSKSMPIDIVIGDNGSPDPSFLSELLAFLQMVEANISRCRRLQINLPIEIEVAETKIMRILVSSSMPVMRSLFLTMVPKHERTRILLNGAPSLECLWLQNLTFADVIPPLANITTFRVEANAHSGDEIEALCSALSDMPCLTHWDLLLFGSHLDFPPRIPHLNALRTLYLTFPKWIDVFAFLRLIVSASLQEITIRTHDLGLHPHSGVTAELSAVFAGNPPIILSLRRLCVVAPLHDLHGLILNELARIFPKTILVVFRNITYRRPKPGRSWLVCLRQLSRMEFGFSIPWPHLEALGLQTLDPGYLETELREFLILRAALGCPIQSIMLSPEHMESGRRFTSNWPAELSVTVGEVELESPFPLPTLL</sequence>
<evidence type="ECO:0000313" key="2">
    <source>
        <dbReference type="Proteomes" id="UP000076532"/>
    </source>
</evidence>
<dbReference type="SUPFAM" id="SSF52047">
    <property type="entry name" value="RNI-like"/>
    <property type="match status" value="1"/>
</dbReference>
<keyword evidence="2" id="KW-1185">Reference proteome</keyword>
<gene>
    <name evidence="1" type="ORF">FIBSPDRAFT_930305</name>
</gene>
<dbReference type="AlphaFoldDB" id="A0A166MAS7"/>
<reference evidence="1 2" key="1">
    <citation type="journal article" date="2016" name="Mol. Biol. Evol.">
        <title>Comparative Genomics of Early-Diverging Mushroom-Forming Fungi Provides Insights into the Origins of Lignocellulose Decay Capabilities.</title>
        <authorList>
            <person name="Nagy L.G."/>
            <person name="Riley R."/>
            <person name="Tritt A."/>
            <person name="Adam C."/>
            <person name="Daum C."/>
            <person name="Floudas D."/>
            <person name="Sun H."/>
            <person name="Yadav J.S."/>
            <person name="Pangilinan J."/>
            <person name="Larsson K.H."/>
            <person name="Matsuura K."/>
            <person name="Barry K."/>
            <person name="Labutti K."/>
            <person name="Kuo R."/>
            <person name="Ohm R.A."/>
            <person name="Bhattacharya S.S."/>
            <person name="Shirouzu T."/>
            <person name="Yoshinaga Y."/>
            <person name="Martin F.M."/>
            <person name="Grigoriev I.V."/>
            <person name="Hibbett D.S."/>
        </authorList>
    </citation>
    <scope>NUCLEOTIDE SEQUENCE [LARGE SCALE GENOMIC DNA]</scope>
    <source>
        <strain evidence="1 2">CBS 109695</strain>
    </source>
</reference>
<dbReference type="Proteomes" id="UP000076532">
    <property type="component" value="Unassembled WGS sequence"/>
</dbReference>
<proteinExistence type="predicted"/>
<dbReference type="Gene3D" id="1.20.1280.50">
    <property type="match status" value="1"/>
</dbReference>
<evidence type="ECO:0000313" key="1">
    <source>
        <dbReference type="EMBL" id="KZP23807.1"/>
    </source>
</evidence>
<accession>A0A166MAS7</accession>
<name>A0A166MAS7_9AGAM</name>
<organism evidence="1 2">
    <name type="scientific">Athelia psychrophila</name>
    <dbReference type="NCBI Taxonomy" id="1759441"/>
    <lineage>
        <taxon>Eukaryota</taxon>
        <taxon>Fungi</taxon>
        <taxon>Dikarya</taxon>
        <taxon>Basidiomycota</taxon>
        <taxon>Agaricomycotina</taxon>
        <taxon>Agaricomycetes</taxon>
        <taxon>Agaricomycetidae</taxon>
        <taxon>Atheliales</taxon>
        <taxon>Atheliaceae</taxon>
        <taxon>Athelia</taxon>
    </lineage>
</organism>
<protein>
    <submittedName>
        <fullName evidence="1">Uncharacterized protein</fullName>
    </submittedName>
</protein>
<dbReference type="EMBL" id="KV417530">
    <property type="protein sequence ID" value="KZP23807.1"/>
    <property type="molecule type" value="Genomic_DNA"/>
</dbReference>